<reference evidence="2 3" key="1">
    <citation type="submission" date="2016-05" db="EMBL/GenBank/DDBJ databases">
        <title>Microbial solvent formation.</title>
        <authorList>
            <person name="Poehlein A."/>
            <person name="Montoya Solano J.D."/>
            <person name="Flitsch S."/>
            <person name="Krabben P."/>
            <person name="Duerre P."/>
            <person name="Daniel R."/>
        </authorList>
    </citation>
    <scope>NUCLEOTIDE SEQUENCE [LARGE SCALE GENOMIC DNA]</scope>
    <source>
        <strain evidence="2 3">DSM 2619</strain>
    </source>
</reference>
<dbReference type="Proteomes" id="UP000190890">
    <property type="component" value="Unassembled WGS sequence"/>
</dbReference>
<dbReference type="AlphaFoldDB" id="A0A1S8TRC3"/>
<evidence type="ECO:0000313" key="3">
    <source>
        <dbReference type="Proteomes" id="UP000190890"/>
    </source>
</evidence>
<name>A0A1S8TRC3_9CLOT</name>
<sequence length="172" mass="18039">MNTKKMAANAILIAVGAILHQLTPGLGIQSDFSLAMLFIIIVLNKDYKTALTCGIIIGVFAALTTKTPGGQLPNIVDKLITANLVYLILIPLRNKMNKLTQMALVLPIGTLISGTAFLTLLAAIVGLPAGASFGVLFASVVIPTIVINTFIGLVLFKIVEKIASTSGAYAME</sequence>
<feature type="transmembrane region" description="Helical" evidence="1">
    <location>
        <begin position="6"/>
        <end position="22"/>
    </location>
</feature>
<dbReference type="RefSeq" id="WP_077846588.1">
    <property type="nucleotide sequence ID" value="NZ_LZZM01000089.1"/>
</dbReference>
<dbReference type="InterPro" id="IPR031360">
    <property type="entry name" value="TrpP"/>
</dbReference>
<accession>A0A1S8TRC3</accession>
<dbReference type="Pfam" id="PF17099">
    <property type="entry name" value="TrpP"/>
    <property type="match status" value="1"/>
</dbReference>
<keyword evidence="3" id="KW-1185">Reference proteome</keyword>
<protein>
    <submittedName>
        <fullName evidence="2">Putative tryptophan transport protein</fullName>
    </submittedName>
</protein>
<keyword evidence="1" id="KW-0812">Transmembrane</keyword>
<organism evidence="2 3">
    <name type="scientific">Clostridium puniceum</name>
    <dbReference type="NCBI Taxonomy" id="29367"/>
    <lineage>
        <taxon>Bacteria</taxon>
        <taxon>Bacillati</taxon>
        <taxon>Bacillota</taxon>
        <taxon>Clostridia</taxon>
        <taxon>Eubacteriales</taxon>
        <taxon>Clostridiaceae</taxon>
        <taxon>Clostridium</taxon>
    </lineage>
</organism>
<evidence type="ECO:0000313" key="2">
    <source>
        <dbReference type="EMBL" id="OOM80278.1"/>
    </source>
</evidence>
<proteinExistence type="predicted"/>
<evidence type="ECO:0000256" key="1">
    <source>
        <dbReference type="SAM" id="Phobius"/>
    </source>
</evidence>
<dbReference type="STRING" id="29367.CLPUN_13880"/>
<gene>
    <name evidence="2" type="primary">trpP</name>
    <name evidence="2" type="ORF">CLPUN_13880</name>
</gene>
<feature type="transmembrane region" description="Helical" evidence="1">
    <location>
        <begin position="133"/>
        <end position="156"/>
    </location>
</feature>
<keyword evidence="1" id="KW-0472">Membrane</keyword>
<keyword evidence="1" id="KW-1133">Transmembrane helix</keyword>
<comment type="caution">
    <text evidence="2">The sequence shown here is derived from an EMBL/GenBank/DDBJ whole genome shotgun (WGS) entry which is preliminary data.</text>
</comment>
<dbReference type="OrthoDB" id="2243651at2"/>
<dbReference type="EMBL" id="LZZM01000089">
    <property type="protein sequence ID" value="OOM80278.1"/>
    <property type="molecule type" value="Genomic_DNA"/>
</dbReference>
<feature type="transmembrane region" description="Helical" evidence="1">
    <location>
        <begin position="34"/>
        <end position="63"/>
    </location>
</feature>
<feature type="transmembrane region" description="Helical" evidence="1">
    <location>
        <begin position="104"/>
        <end position="127"/>
    </location>
</feature>